<dbReference type="Proteomes" id="UP001597295">
    <property type="component" value="Unassembled WGS sequence"/>
</dbReference>
<feature type="region of interest" description="Disordered" evidence="3">
    <location>
        <begin position="28"/>
        <end position="71"/>
    </location>
</feature>
<dbReference type="RefSeq" id="WP_379876437.1">
    <property type="nucleotide sequence ID" value="NZ_JBHUIP010000011.1"/>
</dbReference>
<comment type="similarity">
    <text evidence="1">Belongs to the TrbG/VirB9 family.</text>
</comment>
<feature type="compositionally biased region" description="Low complexity" evidence="3">
    <location>
        <begin position="59"/>
        <end position="69"/>
    </location>
</feature>
<evidence type="ECO:0000256" key="1">
    <source>
        <dbReference type="ARBA" id="ARBA00006135"/>
    </source>
</evidence>
<evidence type="ECO:0000256" key="2">
    <source>
        <dbReference type="ARBA" id="ARBA00022729"/>
    </source>
</evidence>
<comment type="caution">
    <text evidence="4">The sequence shown here is derived from an EMBL/GenBank/DDBJ whole genome shotgun (WGS) entry which is preliminary data.</text>
</comment>
<dbReference type="NCBIfam" id="TIGR02775">
    <property type="entry name" value="TrbG_Ti"/>
    <property type="match status" value="1"/>
</dbReference>
<sequence>MDGIFGQPKPVTPSGNFQPANMAAAQTAIVPEPLAAPPRLEPPPAPPQKSSPKLRDAAAVDQANAAAQQGPRSEQFINAIMTYDWVEGVQYQVYTAPPRITDIGFEEGETIVSFGAGDTIRWKVAKTWSGEGRKRQEHLLIKPLAPGLDTSLIVTTSRRSYHLRLRSFNETAMVAVRWQYPKIDLFDAEADMAGTSEPAGKADELFFGYEIKPLSTTPPRWMPKAVYDDGRKVYIRFPAAFAATEAPVLYVQNGEDSQIVNYRVRGNLYIVDRLFETAQLRVGQQSQTIVELKRTE</sequence>
<dbReference type="InterPro" id="IPR038161">
    <property type="entry name" value="VirB9/CagX/TrbG_C_sf"/>
</dbReference>
<dbReference type="InterPro" id="IPR014142">
    <property type="entry name" value="TrbG_Ti"/>
</dbReference>
<dbReference type="Pfam" id="PF03524">
    <property type="entry name" value="CagX"/>
    <property type="match status" value="1"/>
</dbReference>
<organism evidence="4 5">
    <name type="scientific">Lacibacterium aquatile</name>
    <dbReference type="NCBI Taxonomy" id="1168082"/>
    <lineage>
        <taxon>Bacteria</taxon>
        <taxon>Pseudomonadati</taxon>
        <taxon>Pseudomonadota</taxon>
        <taxon>Alphaproteobacteria</taxon>
        <taxon>Rhodospirillales</taxon>
        <taxon>Rhodospirillaceae</taxon>
    </lineage>
</organism>
<feature type="compositionally biased region" description="Pro residues" evidence="3">
    <location>
        <begin position="34"/>
        <end position="49"/>
    </location>
</feature>
<feature type="region of interest" description="Disordered" evidence="3">
    <location>
        <begin position="1"/>
        <end position="20"/>
    </location>
</feature>
<dbReference type="InterPro" id="IPR033645">
    <property type="entry name" value="VirB9/CagX/TrbG_C"/>
</dbReference>
<evidence type="ECO:0000256" key="3">
    <source>
        <dbReference type="SAM" id="MobiDB-lite"/>
    </source>
</evidence>
<keyword evidence="2" id="KW-0732">Signal</keyword>
<name>A0ABW5DTW4_9PROT</name>
<proteinExistence type="inferred from homology"/>
<accession>A0ABW5DTW4</accession>
<reference evidence="5" key="1">
    <citation type="journal article" date="2019" name="Int. J. Syst. Evol. Microbiol.">
        <title>The Global Catalogue of Microorganisms (GCM) 10K type strain sequencing project: providing services to taxonomists for standard genome sequencing and annotation.</title>
        <authorList>
            <consortium name="The Broad Institute Genomics Platform"/>
            <consortium name="The Broad Institute Genome Sequencing Center for Infectious Disease"/>
            <person name="Wu L."/>
            <person name="Ma J."/>
        </authorList>
    </citation>
    <scope>NUCLEOTIDE SEQUENCE [LARGE SCALE GENOMIC DNA]</scope>
    <source>
        <strain evidence="5">CGMCC 1.19062</strain>
    </source>
</reference>
<dbReference type="CDD" id="cd06911">
    <property type="entry name" value="VirB9_CagX_TrbG"/>
    <property type="match status" value="1"/>
</dbReference>
<dbReference type="EMBL" id="JBHUIP010000011">
    <property type="protein sequence ID" value="MFD2263431.1"/>
    <property type="molecule type" value="Genomic_DNA"/>
</dbReference>
<evidence type="ECO:0000313" key="4">
    <source>
        <dbReference type="EMBL" id="MFD2263431.1"/>
    </source>
</evidence>
<dbReference type="InterPro" id="IPR010258">
    <property type="entry name" value="Conjugal_tfr_TrbG/VirB9/CagX"/>
</dbReference>
<dbReference type="Gene3D" id="2.60.40.2500">
    <property type="match status" value="1"/>
</dbReference>
<protein>
    <submittedName>
        <fullName evidence="4">P-type conjugative transfer protein TrbG</fullName>
    </submittedName>
</protein>
<gene>
    <name evidence="4" type="primary">trbG</name>
    <name evidence="4" type="ORF">ACFSM5_11070</name>
</gene>
<keyword evidence="5" id="KW-1185">Reference proteome</keyword>
<evidence type="ECO:0000313" key="5">
    <source>
        <dbReference type="Proteomes" id="UP001597295"/>
    </source>
</evidence>